<dbReference type="GO" id="GO:0032259">
    <property type="term" value="P:methylation"/>
    <property type="evidence" value="ECO:0007669"/>
    <property type="project" value="UniProtKB-KW"/>
</dbReference>
<protein>
    <submittedName>
        <fullName evidence="2">Methyltransferase domain-containing protein</fullName>
    </submittedName>
</protein>
<dbReference type="Gene3D" id="3.40.50.150">
    <property type="entry name" value="Vaccinia Virus protein VP39"/>
    <property type="match status" value="1"/>
</dbReference>
<dbReference type="InterPro" id="IPR041698">
    <property type="entry name" value="Methyltransf_25"/>
</dbReference>
<dbReference type="Pfam" id="PF13649">
    <property type="entry name" value="Methyltransf_25"/>
    <property type="match status" value="1"/>
</dbReference>
<evidence type="ECO:0000313" key="3">
    <source>
        <dbReference type="Proteomes" id="UP000544122"/>
    </source>
</evidence>
<sequence length="538" mass="60047">MPIAIRVRQLLSRNRKDLLWLGYVLGIAPWAHRAARPLHQLQRWLVRYQRQRDVDHRMELLRARIARACLTQGDHRVAVADLSPELDATCRPLRSTNEEIALADIDQDGLLSPRFEPFWDAPRVDANGFLPRGRFELTVVDRNGWVAVRKNFRGDKVAFVNELEATLDLKAAGCNVPAIFDVDFERLAITYAYIDGVVVREALAQAGAPIRDRDVTPVRSPIANRIISNRVYNKRIVAGRGLIEDVLDAKTIASVGEGLLAIHRAGYALEDVKYGNVIIEAATGIPYFVDCERALPLRQFSPTTATFLRDRDADKLNSHFGTHLLTAAQLRRVRLGADDIYSPFYAGAGIRLGAIWNPELGILRWRHMLANHVPVPVGGRVLDLGANSGFNALQMLRAGAKEAIGVEIDPAVIEQGLFVKRVFEWADNTEYRFSYVHGSHADIGSMNLGRFDLITAFCTLYYLSRDAMANTVSELARLADTLVLECNNDRAIKRGDPETFIKASLSFNVELVRNNGFPNVTVIERPGSDRPLVVARTA</sequence>
<organism evidence="2 3">
    <name type="scientific">Bradyrhizobium australiense</name>
    <dbReference type="NCBI Taxonomy" id="2721161"/>
    <lineage>
        <taxon>Bacteria</taxon>
        <taxon>Pseudomonadati</taxon>
        <taxon>Pseudomonadota</taxon>
        <taxon>Alphaproteobacteria</taxon>
        <taxon>Hyphomicrobiales</taxon>
        <taxon>Nitrobacteraceae</taxon>
        <taxon>Bradyrhizobium</taxon>
    </lineage>
</organism>
<dbReference type="RefSeq" id="WP_171578398.1">
    <property type="nucleotide sequence ID" value="NZ_JAAVLX010000002.1"/>
</dbReference>
<reference evidence="2 3" key="1">
    <citation type="submission" date="2020-03" db="EMBL/GenBank/DDBJ databases">
        <title>Bradyrhizobium diversity isolated from nodules of Indigofera sp.</title>
        <authorList>
            <person name="Klepa M."/>
            <person name="Helene L."/>
            <person name="Hungria M."/>
        </authorList>
    </citation>
    <scope>NUCLEOTIDE SEQUENCE [LARGE SCALE GENOMIC DNA]</scope>
    <source>
        <strain evidence="2 3">WSM 1791</strain>
    </source>
</reference>
<dbReference type="SUPFAM" id="SSF53335">
    <property type="entry name" value="S-adenosyl-L-methionine-dependent methyltransferases"/>
    <property type="match status" value="1"/>
</dbReference>
<evidence type="ECO:0000259" key="1">
    <source>
        <dbReference type="Pfam" id="PF13649"/>
    </source>
</evidence>
<name>A0A7Y4GNV9_9BRAD</name>
<accession>A0A7Y4GNV9</accession>
<dbReference type="EMBL" id="JAAVLX010000002">
    <property type="protein sequence ID" value="NOJ39141.1"/>
    <property type="molecule type" value="Genomic_DNA"/>
</dbReference>
<dbReference type="GO" id="GO:0008168">
    <property type="term" value="F:methyltransferase activity"/>
    <property type="evidence" value="ECO:0007669"/>
    <property type="project" value="UniProtKB-KW"/>
</dbReference>
<feature type="domain" description="Methyltransferase" evidence="1">
    <location>
        <begin position="381"/>
        <end position="478"/>
    </location>
</feature>
<keyword evidence="2" id="KW-0808">Transferase</keyword>
<dbReference type="SUPFAM" id="SSF56112">
    <property type="entry name" value="Protein kinase-like (PK-like)"/>
    <property type="match status" value="1"/>
</dbReference>
<keyword evidence="3" id="KW-1185">Reference proteome</keyword>
<dbReference type="InterPro" id="IPR029063">
    <property type="entry name" value="SAM-dependent_MTases_sf"/>
</dbReference>
<evidence type="ECO:0000313" key="2">
    <source>
        <dbReference type="EMBL" id="NOJ39141.1"/>
    </source>
</evidence>
<keyword evidence="2" id="KW-0489">Methyltransferase</keyword>
<comment type="caution">
    <text evidence="2">The sequence shown here is derived from an EMBL/GenBank/DDBJ whole genome shotgun (WGS) entry which is preliminary data.</text>
</comment>
<gene>
    <name evidence="2" type="ORF">HCN58_05905</name>
</gene>
<dbReference type="InterPro" id="IPR011009">
    <property type="entry name" value="Kinase-like_dom_sf"/>
</dbReference>
<dbReference type="Proteomes" id="UP000544122">
    <property type="component" value="Unassembled WGS sequence"/>
</dbReference>
<proteinExistence type="predicted"/>
<dbReference type="AlphaFoldDB" id="A0A7Y4GNV9"/>
<dbReference type="CDD" id="cd02440">
    <property type="entry name" value="AdoMet_MTases"/>
    <property type="match status" value="1"/>
</dbReference>